<feature type="region of interest" description="Disordered" evidence="1">
    <location>
        <begin position="34"/>
        <end position="91"/>
    </location>
</feature>
<dbReference type="EMBL" id="ML978712">
    <property type="protein sequence ID" value="KAF2091110.1"/>
    <property type="molecule type" value="Genomic_DNA"/>
</dbReference>
<gene>
    <name evidence="2" type="ORF">K490DRAFT_54015</name>
</gene>
<proteinExistence type="predicted"/>
<dbReference type="AlphaFoldDB" id="A0A9P4I1N2"/>
<name>A0A9P4I1N2_9PEZI</name>
<evidence type="ECO:0000313" key="2">
    <source>
        <dbReference type="EMBL" id="KAF2091110.1"/>
    </source>
</evidence>
<evidence type="ECO:0000256" key="1">
    <source>
        <dbReference type="SAM" id="MobiDB-lite"/>
    </source>
</evidence>
<reference evidence="2" key="1">
    <citation type="journal article" date="2020" name="Stud. Mycol.">
        <title>101 Dothideomycetes genomes: a test case for predicting lifestyles and emergence of pathogens.</title>
        <authorList>
            <person name="Haridas S."/>
            <person name="Albert R."/>
            <person name="Binder M."/>
            <person name="Bloem J."/>
            <person name="Labutti K."/>
            <person name="Salamov A."/>
            <person name="Andreopoulos B."/>
            <person name="Baker S."/>
            <person name="Barry K."/>
            <person name="Bills G."/>
            <person name="Bluhm B."/>
            <person name="Cannon C."/>
            <person name="Castanera R."/>
            <person name="Culley D."/>
            <person name="Daum C."/>
            <person name="Ezra D."/>
            <person name="Gonzalez J."/>
            <person name="Henrissat B."/>
            <person name="Kuo A."/>
            <person name="Liang C."/>
            <person name="Lipzen A."/>
            <person name="Lutzoni F."/>
            <person name="Magnuson J."/>
            <person name="Mondo S."/>
            <person name="Nolan M."/>
            <person name="Ohm R."/>
            <person name="Pangilinan J."/>
            <person name="Park H.-J."/>
            <person name="Ramirez L."/>
            <person name="Alfaro M."/>
            <person name="Sun H."/>
            <person name="Tritt A."/>
            <person name="Yoshinaga Y."/>
            <person name="Zwiers L.-H."/>
            <person name="Turgeon B."/>
            <person name="Goodwin S."/>
            <person name="Spatafora J."/>
            <person name="Crous P."/>
            <person name="Grigoriev I."/>
        </authorList>
    </citation>
    <scope>NUCLEOTIDE SEQUENCE</scope>
    <source>
        <strain evidence="2">CBS 121410</strain>
    </source>
</reference>
<comment type="caution">
    <text evidence="2">The sequence shown here is derived from an EMBL/GenBank/DDBJ whole genome shotgun (WGS) entry which is preliminary data.</text>
</comment>
<protein>
    <submittedName>
        <fullName evidence="2">Uncharacterized protein</fullName>
    </submittedName>
</protein>
<dbReference type="Proteomes" id="UP000799776">
    <property type="component" value="Unassembled WGS sequence"/>
</dbReference>
<keyword evidence="3" id="KW-1185">Reference proteome</keyword>
<organism evidence="2 3">
    <name type="scientific">Saccharata proteae CBS 121410</name>
    <dbReference type="NCBI Taxonomy" id="1314787"/>
    <lineage>
        <taxon>Eukaryota</taxon>
        <taxon>Fungi</taxon>
        <taxon>Dikarya</taxon>
        <taxon>Ascomycota</taxon>
        <taxon>Pezizomycotina</taxon>
        <taxon>Dothideomycetes</taxon>
        <taxon>Dothideomycetes incertae sedis</taxon>
        <taxon>Botryosphaeriales</taxon>
        <taxon>Saccharataceae</taxon>
        <taxon>Saccharata</taxon>
    </lineage>
</organism>
<evidence type="ECO:0000313" key="3">
    <source>
        <dbReference type="Proteomes" id="UP000799776"/>
    </source>
</evidence>
<sequence>MAISICSIFVFLVTYSIFCSIFLDAILHRAKSTEQSPPATHHDKPKAPAHHPSSPHENLTSSNPTAHPIAISATVNPPPSQERSGYQGWEIIDSDNERADRRLRALEVLIEGFHRDNRVIVETLRRLEEGDKKRMERQGDGVALRPLFSFGHGPDVVQLASSKHMHEYKTPRA</sequence>
<accession>A0A9P4I1N2</accession>